<evidence type="ECO:0000313" key="1">
    <source>
        <dbReference type="EMBL" id="KAH6924117.1"/>
    </source>
</evidence>
<dbReference type="EMBL" id="CM023488">
    <property type="protein sequence ID" value="KAH6924117.1"/>
    <property type="molecule type" value="Genomic_DNA"/>
</dbReference>
<protein>
    <submittedName>
        <fullName evidence="1">Uncharacterized protein</fullName>
    </submittedName>
</protein>
<comment type="caution">
    <text evidence="1">The sequence shown here is derived from an EMBL/GenBank/DDBJ whole genome shotgun (WGS) entry which is preliminary data.</text>
</comment>
<dbReference type="Proteomes" id="UP000821845">
    <property type="component" value="Chromosome 8"/>
</dbReference>
<gene>
    <name evidence="1" type="ORF">HPB50_012235</name>
</gene>
<organism evidence="1 2">
    <name type="scientific">Hyalomma asiaticum</name>
    <name type="common">Tick</name>
    <dbReference type="NCBI Taxonomy" id="266040"/>
    <lineage>
        <taxon>Eukaryota</taxon>
        <taxon>Metazoa</taxon>
        <taxon>Ecdysozoa</taxon>
        <taxon>Arthropoda</taxon>
        <taxon>Chelicerata</taxon>
        <taxon>Arachnida</taxon>
        <taxon>Acari</taxon>
        <taxon>Parasitiformes</taxon>
        <taxon>Ixodida</taxon>
        <taxon>Ixodoidea</taxon>
        <taxon>Ixodidae</taxon>
        <taxon>Hyalomminae</taxon>
        <taxon>Hyalomma</taxon>
    </lineage>
</organism>
<accession>A0ACB7RQM0</accession>
<keyword evidence="2" id="KW-1185">Reference proteome</keyword>
<sequence>MSADDDVVATINIIVLVCSLLLRRRRVKKTRRRYWVRPCWRYRNLEGQARALLPRLRARDEGYFRDFLRMPPRTFDTLLGLVRPMIEHQDTSFRPAISAHDRLAITLRFTYVDIGHYGGESDGGIFSRTLLMEILEESKFGIPPPEAVGSAGLIPYLIVGDEAFPLKPYLMRPYPRRGVRGFNLNPPGYVDIEDWEGNVTDGAWRADHGGLPTLQDLQGCHPAR</sequence>
<name>A0ACB7RQM0_HYAAI</name>
<proteinExistence type="predicted"/>
<reference evidence="1" key="1">
    <citation type="submission" date="2020-05" db="EMBL/GenBank/DDBJ databases">
        <title>Large-scale comparative analyses of tick genomes elucidate their genetic diversity and vector capacities.</title>
        <authorList>
            <person name="Jia N."/>
            <person name="Wang J."/>
            <person name="Shi W."/>
            <person name="Du L."/>
            <person name="Sun Y."/>
            <person name="Zhan W."/>
            <person name="Jiang J."/>
            <person name="Wang Q."/>
            <person name="Zhang B."/>
            <person name="Ji P."/>
            <person name="Sakyi L.B."/>
            <person name="Cui X."/>
            <person name="Yuan T."/>
            <person name="Jiang B."/>
            <person name="Yang W."/>
            <person name="Lam T.T.-Y."/>
            <person name="Chang Q."/>
            <person name="Ding S."/>
            <person name="Wang X."/>
            <person name="Zhu J."/>
            <person name="Ruan X."/>
            <person name="Zhao L."/>
            <person name="Wei J."/>
            <person name="Que T."/>
            <person name="Du C."/>
            <person name="Cheng J."/>
            <person name="Dai P."/>
            <person name="Han X."/>
            <person name="Huang E."/>
            <person name="Gao Y."/>
            <person name="Liu J."/>
            <person name="Shao H."/>
            <person name="Ye R."/>
            <person name="Li L."/>
            <person name="Wei W."/>
            <person name="Wang X."/>
            <person name="Wang C."/>
            <person name="Yang T."/>
            <person name="Huo Q."/>
            <person name="Li W."/>
            <person name="Guo W."/>
            <person name="Chen H."/>
            <person name="Zhou L."/>
            <person name="Ni X."/>
            <person name="Tian J."/>
            <person name="Zhou Y."/>
            <person name="Sheng Y."/>
            <person name="Liu T."/>
            <person name="Pan Y."/>
            <person name="Xia L."/>
            <person name="Li J."/>
            <person name="Zhao F."/>
            <person name="Cao W."/>
        </authorList>
    </citation>
    <scope>NUCLEOTIDE SEQUENCE</scope>
    <source>
        <strain evidence="1">Hyas-2018</strain>
    </source>
</reference>
<evidence type="ECO:0000313" key="2">
    <source>
        <dbReference type="Proteomes" id="UP000821845"/>
    </source>
</evidence>